<evidence type="ECO:0000313" key="3">
    <source>
        <dbReference type="Proteomes" id="UP000052943"/>
    </source>
</evidence>
<accession>A0A0W8D649</accession>
<evidence type="ECO:0000313" key="2">
    <source>
        <dbReference type="EMBL" id="KUF91871.1"/>
    </source>
</evidence>
<feature type="chain" id="PRO_5006941290" description="RxLR effector protein" evidence="1">
    <location>
        <begin position="24"/>
        <end position="151"/>
    </location>
</feature>
<gene>
    <name evidence="2" type="ORF">AM587_10004275</name>
</gene>
<dbReference type="Proteomes" id="UP000052943">
    <property type="component" value="Unassembled WGS sequence"/>
</dbReference>
<dbReference type="EMBL" id="LNFO01001392">
    <property type="protein sequence ID" value="KUF91871.1"/>
    <property type="molecule type" value="Genomic_DNA"/>
</dbReference>
<reference evidence="2 3" key="1">
    <citation type="submission" date="2015-11" db="EMBL/GenBank/DDBJ databases">
        <title>Genomes and virulence difference between two physiological races of Phytophthora nicotianae.</title>
        <authorList>
            <person name="Liu H."/>
            <person name="Ma X."/>
            <person name="Yu H."/>
            <person name="Fang D."/>
            <person name="Li Y."/>
            <person name="Wang X."/>
            <person name="Wang W."/>
            <person name="Dong Y."/>
            <person name="Xiao B."/>
        </authorList>
    </citation>
    <scope>NUCLEOTIDE SEQUENCE [LARGE SCALE GENOMIC DNA]</scope>
    <source>
        <strain evidence="3">race 0</strain>
    </source>
</reference>
<evidence type="ECO:0008006" key="4">
    <source>
        <dbReference type="Google" id="ProtNLM"/>
    </source>
</evidence>
<evidence type="ECO:0000256" key="1">
    <source>
        <dbReference type="SAM" id="SignalP"/>
    </source>
</evidence>
<dbReference type="AlphaFoldDB" id="A0A0W8D649"/>
<dbReference type="OrthoDB" id="125302at2759"/>
<proteinExistence type="predicted"/>
<protein>
    <recommendedName>
        <fullName evidence="4">RxLR effector protein</fullName>
    </recommendedName>
</protein>
<name>A0A0W8D649_PHYNI</name>
<feature type="signal peptide" evidence="1">
    <location>
        <begin position="1"/>
        <end position="23"/>
    </location>
</feature>
<organism evidence="2 3">
    <name type="scientific">Phytophthora nicotianae</name>
    <name type="common">Potato buckeye rot agent</name>
    <name type="synonym">Phytophthora parasitica</name>
    <dbReference type="NCBI Taxonomy" id="4792"/>
    <lineage>
        <taxon>Eukaryota</taxon>
        <taxon>Sar</taxon>
        <taxon>Stramenopiles</taxon>
        <taxon>Oomycota</taxon>
        <taxon>Peronosporomycetes</taxon>
        <taxon>Peronosporales</taxon>
        <taxon>Peronosporaceae</taxon>
        <taxon>Phytophthora</taxon>
    </lineage>
</organism>
<sequence length="151" mass="17477">MRVSCLILLVTTLLIAAPNAVDSINDSVTSRRLRQHPDDEQRTISKFVRNIKDLPANWNRAKAEKLVKRDVSFDTLYKKTKIHPDLLYQIMGLQELSNKARLTKTLNPLAQFKKQSLREPWIKEKLEARSTKPTRTVGLRRMARCTSRSVH</sequence>
<keyword evidence="1" id="KW-0732">Signal</keyword>
<comment type="caution">
    <text evidence="2">The sequence shown here is derived from an EMBL/GenBank/DDBJ whole genome shotgun (WGS) entry which is preliminary data.</text>
</comment>